<protein>
    <submittedName>
        <fullName evidence="3">Uncharacterized protein</fullName>
    </submittedName>
</protein>
<feature type="compositionally biased region" description="Basic and acidic residues" evidence="2">
    <location>
        <begin position="247"/>
        <end position="258"/>
    </location>
</feature>
<keyword evidence="4" id="KW-1185">Reference proteome</keyword>
<evidence type="ECO:0000313" key="3">
    <source>
        <dbReference type="EMBL" id="WVN90782.1"/>
    </source>
</evidence>
<proteinExistence type="predicted"/>
<evidence type="ECO:0000313" key="4">
    <source>
        <dbReference type="Proteomes" id="UP000094043"/>
    </source>
</evidence>
<dbReference type="VEuPathDB" id="FungiDB:L203_00732"/>
<dbReference type="AlphaFoldDB" id="A0A1E3IVI2"/>
<keyword evidence="1" id="KW-0175">Coiled coil</keyword>
<name>A0A1E3IVI2_9TREE</name>
<sequence length="485" mass="54037">MSLISVKTSTGLFIEDFSDGNVSSFATITTKVSRSKVGTVIQRQKEQTGVLSKCIEKEESDLTPKAECHSITWARNGQSIHGSETTSPSTSSLCLSPATTYDSDSSDNQYLVMEMTNNATGLNKVDSALEDFQTRGRISERRRSFTISLNKTGHINGESRSEGDRNRCDLEKASGPRVQEALCNETTQNGNQGFAQKLPRTLSGHALALCAPIEENYDDAEDEENDELDALSASDFFDDEEDEDATENEKAEEGKDVGESDDDICVDQEEERDYCIIGTTPHPTPTFVRQSLFVSQLSQSSDSESDSDEEDKTPKEDDALFLPKSPWLIQTTTSTKPSSSSTLSHCSGPSPFQPHTEGHLPLQQLHQRQPQHCPFSSAPSPQLPISTQIMAEAPALPVYEPHRPIPIRIPVFPVGRSCPNAHTYTSSTAGPLSKQHIANKKHILPEKEKLDEEWMKMEEEKLKQEEEDQQRVKRYAIEYNLTRWY</sequence>
<feature type="region of interest" description="Disordered" evidence="2">
    <location>
        <begin position="237"/>
        <end position="358"/>
    </location>
</feature>
<feature type="compositionally biased region" description="Acidic residues" evidence="2">
    <location>
        <begin position="259"/>
        <end position="272"/>
    </location>
</feature>
<feature type="compositionally biased region" description="Polar residues" evidence="2">
    <location>
        <begin position="287"/>
        <end position="297"/>
    </location>
</feature>
<reference evidence="3" key="1">
    <citation type="submission" date="2016-06" db="EMBL/GenBank/DDBJ databases">
        <authorList>
            <person name="Cuomo C."/>
            <person name="Litvintseva A."/>
            <person name="Heitman J."/>
            <person name="Chen Y."/>
            <person name="Sun S."/>
            <person name="Springer D."/>
            <person name="Dromer F."/>
            <person name="Young S."/>
            <person name="Zeng Q."/>
            <person name="Chapman S."/>
            <person name="Gujja S."/>
            <person name="Saif S."/>
            <person name="Birren B."/>
        </authorList>
    </citation>
    <scope>NUCLEOTIDE SEQUENCE</scope>
    <source>
        <strain evidence="3">CBS 7841</strain>
    </source>
</reference>
<dbReference type="Proteomes" id="UP000094043">
    <property type="component" value="Chromosome 8"/>
</dbReference>
<evidence type="ECO:0000256" key="1">
    <source>
        <dbReference type="SAM" id="Coils"/>
    </source>
</evidence>
<feature type="compositionally biased region" description="Low complexity" evidence="2">
    <location>
        <begin position="331"/>
        <end position="350"/>
    </location>
</feature>
<organism evidence="3 4">
    <name type="scientific">Cryptococcus depauperatus CBS 7841</name>
    <dbReference type="NCBI Taxonomy" id="1295531"/>
    <lineage>
        <taxon>Eukaryota</taxon>
        <taxon>Fungi</taxon>
        <taxon>Dikarya</taxon>
        <taxon>Basidiomycota</taxon>
        <taxon>Agaricomycotina</taxon>
        <taxon>Tremellomycetes</taxon>
        <taxon>Tremellales</taxon>
        <taxon>Cryptococcaceae</taxon>
        <taxon>Cryptococcus</taxon>
    </lineage>
</organism>
<feature type="region of interest" description="Disordered" evidence="2">
    <location>
        <begin position="143"/>
        <end position="170"/>
    </location>
</feature>
<feature type="coiled-coil region" evidence="1">
    <location>
        <begin position="447"/>
        <end position="475"/>
    </location>
</feature>
<feature type="compositionally biased region" description="Basic and acidic residues" evidence="2">
    <location>
        <begin position="157"/>
        <end position="170"/>
    </location>
</feature>
<evidence type="ECO:0000256" key="2">
    <source>
        <dbReference type="SAM" id="MobiDB-lite"/>
    </source>
</evidence>
<feature type="compositionally biased region" description="Acidic residues" evidence="2">
    <location>
        <begin position="237"/>
        <end position="246"/>
    </location>
</feature>
<gene>
    <name evidence="3" type="ORF">L203_106025</name>
</gene>
<dbReference type="RefSeq" id="XP_066071482.1">
    <property type="nucleotide sequence ID" value="XM_066215385.1"/>
</dbReference>
<accession>A0A1E3IVI2</accession>
<dbReference type="EMBL" id="CP143791">
    <property type="protein sequence ID" value="WVN90782.1"/>
    <property type="molecule type" value="Genomic_DNA"/>
</dbReference>
<dbReference type="KEGG" id="cdep:91090233"/>
<dbReference type="GeneID" id="91090233"/>
<reference evidence="3" key="3">
    <citation type="submission" date="2024-01" db="EMBL/GenBank/DDBJ databases">
        <authorList>
            <person name="Coelho M.A."/>
            <person name="David-Palma M."/>
            <person name="Shea T."/>
            <person name="Sun S."/>
            <person name="Cuomo C.A."/>
            <person name="Heitman J."/>
        </authorList>
    </citation>
    <scope>NUCLEOTIDE SEQUENCE</scope>
    <source>
        <strain evidence="3">CBS 7841</strain>
    </source>
</reference>
<reference evidence="3" key="2">
    <citation type="journal article" date="2022" name="Elife">
        <title>Obligate sexual reproduction of a homothallic fungus closely related to the Cryptococcus pathogenic species complex.</title>
        <authorList>
            <person name="Passer A.R."/>
            <person name="Clancey S.A."/>
            <person name="Shea T."/>
            <person name="David-Palma M."/>
            <person name="Averette A.F."/>
            <person name="Boekhout T."/>
            <person name="Porcel B.M."/>
            <person name="Nowrousian M."/>
            <person name="Cuomo C.A."/>
            <person name="Sun S."/>
            <person name="Heitman J."/>
            <person name="Coelho M.A."/>
        </authorList>
    </citation>
    <scope>NUCLEOTIDE SEQUENCE</scope>
    <source>
        <strain evidence="3">CBS 7841</strain>
    </source>
</reference>